<name>A0A364VDT2_9CORY</name>
<comment type="caution">
    <text evidence="2">The sequence shown here is derived from an EMBL/GenBank/DDBJ whole genome shotgun (WGS) entry which is preliminary data.</text>
</comment>
<feature type="region of interest" description="Disordered" evidence="1">
    <location>
        <begin position="1"/>
        <end position="30"/>
    </location>
</feature>
<protein>
    <submittedName>
        <fullName evidence="2">Uncharacterized protein</fullName>
    </submittedName>
</protein>
<dbReference type="OrthoDB" id="8539206at2"/>
<sequence>MVARPGCSPAGQSERAGPWARRRWQQEPEEHDYPAAASYLSLIAPSEVVEATVSALRSAPINTHKAKDVLGASQLPLLPRDNKHVDHDLHKIAKNKPLSPVLIIRGHLTCGIPAQIADGYHRVCASYHVDENVNIPARIADYPR</sequence>
<dbReference type="EMBL" id="PHQP01000005">
    <property type="protein sequence ID" value="RAV34822.1"/>
    <property type="molecule type" value="Genomic_DNA"/>
</dbReference>
<accession>A0A364VDT2</accession>
<evidence type="ECO:0000313" key="2">
    <source>
        <dbReference type="EMBL" id="RAV34822.1"/>
    </source>
</evidence>
<reference evidence="2 3" key="1">
    <citation type="journal article" date="2018" name="Syst. Appl. Microbiol.">
        <title>Corynebacterium heidelbergense sp. nov., isolated from the preen glands of Egyptian geese (Alopochen aegyptiacus).</title>
        <authorList>
            <person name="Braun M.S."/>
            <person name="Wang E."/>
            <person name="Zimmermann S."/>
            <person name="Wink M."/>
        </authorList>
    </citation>
    <scope>NUCLEOTIDE SEQUENCE [LARGE SCALE GENOMIC DNA]</scope>
    <source>
        <strain evidence="2 3">DSM 104638</strain>
    </source>
</reference>
<dbReference type="AlphaFoldDB" id="A0A364VDT2"/>
<gene>
    <name evidence="2" type="ORF">CWC39_01215</name>
</gene>
<evidence type="ECO:0000256" key="1">
    <source>
        <dbReference type="SAM" id="MobiDB-lite"/>
    </source>
</evidence>
<dbReference type="Proteomes" id="UP000251047">
    <property type="component" value="Unassembled WGS sequence"/>
</dbReference>
<evidence type="ECO:0000313" key="3">
    <source>
        <dbReference type="Proteomes" id="UP000251047"/>
    </source>
</evidence>
<proteinExistence type="predicted"/>
<organism evidence="2 3">
    <name type="scientific">Corynebacterium heidelbergense</name>
    <dbReference type="NCBI Taxonomy" id="2055947"/>
    <lineage>
        <taxon>Bacteria</taxon>
        <taxon>Bacillati</taxon>
        <taxon>Actinomycetota</taxon>
        <taxon>Actinomycetes</taxon>
        <taxon>Mycobacteriales</taxon>
        <taxon>Corynebacteriaceae</taxon>
        <taxon>Corynebacterium</taxon>
    </lineage>
</organism>